<name>A0A928YP23_9SPHI</name>
<dbReference type="InterPro" id="IPR011990">
    <property type="entry name" value="TPR-like_helical_dom_sf"/>
</dbReference>
<accession>A0A928YP23</accession>
<organism evidence="10 11">
    <name type="scientific">Sphingobacterium hungaricum</name>
    <dbReference type="NCBI Taxonomy" id="2082723"/>
    <lineage>
        <taxon>Bacteria</taxon>
        <taxon>Pseudomonadati</taxon>
        <taxon>Bacteroidota</taxon>
        <taxon>Sphingobacteriia</taxon>
        <taxon>Sphingobacteriales</taxon>
        <taxon>Sphingobacteriaceae</taxon>
        <taxon>Sphingobacterium</taxon>
    </lineage>
</organism>
<evidence type="ECO:0000256" key="4">
    <source>
        <dbReference type="ARBA" id="ARBA00022679"/>
    </source>
</evidence>
<dbReference type="PRINTS" id="PR00344">
    <property type="entry name" value="BCTRLSENSOR"/>
</dbReference>
<feature type="transmembrane region" description="Helical" evidence="8">
    <location>
        <begin position="400"/>
        <end position="420"/>
    </location>
</feature>
<dbReference type="CDD" id="cd00082">
    <property type="entry name" value="HisKA"/>
    <property type="match status" value="1"/>
</dbReference>
<dbReference type="Proteomes" id="UP000616201">
    <property type="component" value="Unassembled WGS sequence"/>
</dbReference>
<dbReference type="SUPFAM" id="SSF48452">
    <property type="entry name" value="TPR-like"/>
    <property type="match status" value="2"/>
</dbReference>
<evidence type="ECO:0000256" key="5">
    <source>
        <dbReference type="ARBA" id="ARBA00022777"/>
    </source>
</evidence>
<dbReference type="InterPro" id="IPR019734">
    <property type="entry name" value="TPR_rpt"/>
</dbReference>
<dbReference type="PANTHER" id="PTHR43711:SF31">
    <property type="entry name" value="HISTIDINE KINASE"/>
    <property type="match status" value="1"/>
</dbReference>
<feature type="repeat" description="TPR" evidence="7">
    <location>
        <begin position="128"/>
        <end position="161"/>
    </location>
</feature>
<dbReference type="PROSITE" id="PS50109">
    <property type="entry name" value="HIS_KIN"/>
    <property type="match status" value="1"/>
</dbReference>
<keyword evidence="8" id="KW-1133">Transmembrane helix</keyword>
<keyword evidence="4" id="KW-0808">Transferase</keyword>
<dbReference type="Pfam" id="PF02518">
    <property type="entry name" value="HATPase_c"/>
    <property type="match status" value="1"/>
</dbReference>
<dbReference type="Gene3D" id="3.30.565.10">
    <property type="entry name" value="Histidine kinase-like ATPase, C-terminal domain"/>
    <property type="match status" value="1"/>
</dbReference>
<feature type="domain" description="Histidine kinase" evidence="9">
    <location>
        <begin position="459"/>
        <end position="676"/>
    </location>
</feature>
<dbReference type="Pfam" id="PF13424">
    <property type="entry name" value="TPR_12"/>
    <property type="match status" value="1"/>
</dbReference>
<keyword evidence="3" id="KW-0597">Phosphoprotein</keyword>
<dbReference type="PROSITE" id="PS50005">
    <property type="entry name" value="TPR"/>
    <property type="match status" value="1"/>
</dbReference>
<proteinExistence type="predicted"/>
<dbReference type="SMART" id="SM00387">
    <property type="entry name" value="HATPase_c"/>
    <property type="match status" value="1"/>
</dbReference>
<dbReference type="InterPro" id="IPR050736">
    <property type="entry name" value="Sensor_HK_Regulatory"/>
</dbReference>
<evidence type="ECO:0000256" key="3">
    <source>
        <dbReference type="ARBA" id="ARBA00022553"/>
    </source>
</evidence>
<dbReference type="InterPro" id="IPR036097">
    <property type="entry name" value="HisK_dim/P_sf"/>
</dbReference>
<evidence type="ECO:0000259" key="9">
    <source>
        <dbReference type="PROSITE" id="PS50109"/>
    </source>
</evidence>
<keyword evidence="7" id="KW-0802">TPR repeat</keyword>
<dbReference type="SMART" id="SM00388">
    <property type="entry name" value="HisKA"/>
    <property type="match status" value="1"/>
</dbReference>
<dbReference type="RefSeq" id="WP_196936570.1">
    <property type="nucleotide sequence ID" value="NZ_MU158698.1"/>
</dbReference>
<dbReference type="Gene3D" id="1.10.287.130">
    <property type="match status" value="1"/>
</dbReference>
<evidence type="ECO:0000256" key="1">
    <source>
        <dbReference type="ARBA" id="ARBA00000085"/>
    </source>
</evidence>
<dbReference type="InterPro" id="IPR004358">
    <property type="entry name" value="Sig_transdc_His_kin-like_C"/>
</dbReference>
<dbReference type="InterPro" id="IPR003661">
    <property type="entry name" value="HisK_dim/P_dom"/>
</dbReference>
<dbReference type="SMART" id="SM00028">
    <property type="entry name" value="TPR"/>
    <property type="match status" value="5"/>
</dbReference>
<evidence type="ECO:0000256" key="7">
    <source>
        <dbReference type="PROSITE-ProRule" id="PRU00339"/>
    </source>
</evidence>
<keyword evidence="8" id="KW-0812">Transmembrane</keyword>
<feature type="transmembrane region" description="Helical" evidence="8">
    <location>
        <begin position="12"/>
        <end position="31"/>
    </location>
</feature>
<comment type="caution">
    <text evidence="10">The sequence shown here is derived from an EMBL/GenBank/DDBJ whole genome shotgun (WGS) entry which is preliminary data.</text>
</comment>
<evidence type="ECO:0000256" key="8">
    <source>
        <dbReference type="SAM" id="Phobius"/>
    </source>
</evidence>
<keyword evidence="8" id="KW-0472">Membrane</keyword>
<sequence length="676" mass="77497">MKSKKFNFNKKQVYYPISFILIQMFFVVSLAKNRTDPDKIHDVKDTNYVNRLIQQSSNLWSSKPDSLILLADQALLLSIQLNYSKGEMSALKNLGAGYYEKGDYLQSIFYYNRLLGRADSLKDYKKQAESYSHLATSYIALGDHSKATQMLYQALRIAEKYDLKLTSGHIFHNLGMVHHYQGKTDDALNFYNKSKIIYESLGDTSKSTFILGNMAHLYLNKKDYKKAGDFYNFSLVLAEKYDNKKGKGNALQSLGNFLVQQNMPLRALDFYLKAKKILESTGEKTEYLRLLENLSHCYIELNDDKLAFKYAYELYNLSVSQKQLYYIHTSADLLSKWYEKNEEFKKALSFLKQSKNAADSLYNDENKQNLVRLEEKYKYEKNEAITELVHTSQLEKKQKLLVVSSVVAVSLVIVAMLLIINLRQRKRSHSELIDSKEFIEKQNVSLEEANSFKEHLLGVMTHDMRTPISSLNNILQLFDSNLLTSEEIQRLMLSCHREINEIVNLTDNLLLWIGAQIYNRDVEKVRFKLGDLLEDEIGLQQLNASKKKIKIILQIDENLEAFANKESITIVIRNLINNSLKFCNPGDQINISAALSKTDQVVTIRVADTGVGMPKSLTEKLLKLNKRKLSRLGTNGEEGSGLGLQLCLYYLSLNGSELCVESTDGQGSKFWFELPS</sequence>
<comment type="catalytic activity">
    <reaction evidence="1">
        <text>ATP + protein L-histidine = ADP + protein N-phospho-L-histidine.</text>
        <dbReference type="EC" id="2.7.13.3"/>
    </reaction>
</comment>
<reference evidence="10" key="1">
    <citation type="submission" date="2018-02" db="EMBL/GenBank/DDBJ databases">
        <authorList>
            <person name="Vasarhelyi B.M."/>
            <person name="Deshmukh S."/>
            <person name="Balint B."/>
            <person name="Kukolya J."/>
        </authorList>
    </citation>
    <scope>NUCLEOTIDE SEQUENCE</scope>
    <source>
        <strain evidence="10">KB22</strain>
    </source>
</reference>
<dbReference type="EC" id="2.7.13.3" evidence="2"/>
<dbReference type="AlphaFoldDB" id="A0A928YP23"/>
<dbReference type="EMBL" id="PRDK01000002">
    <property type="protein sequence ID" value="MBE8712661.1"/>
    <property type="molecule type" value="Genomic_DNA"/>
</dbReference>
<keyword evidence="6" id="KW-0902">Two-component regulatory system</keyword>
<dbReference type="SUPFAM" id="SSF47384">
    <property type="entry name" value="Homodimeric domain of signal transducing histidine kinase"/>
    <property type="match status" value="1"/>
</dbReference>
<keyword evidence="5" id="KW-0418">Kinase</keyword>
<dbReference type="PANTHER" id="PTHR43711">
    <property type="entry name" value="TWO-COMPONENT HISTIDINE KINASE"/>
    <property type="match status" value="1"/>
</dbReference>
<evidence type="ECO:0000256" key="6">
    <source>
        <dbReference type="ARBA" id="ARBA00023012"/>
    </source>
</evidence>
<dbReference type="InterPro" id="IPR005467">
    <property type="entry name" value="His_kinase_dom"/>
</dbReference>
<evidence type="ECO:0000256" key="2">
    <source>
        <dbReference type="ARBA" id="ARBA00012438"/>
    </source>
</evidence>
<evidence type="ECO:0000313" key="10">
    <source>
        <dbReference type="EMBL" id="MBE8712661.1"/>
    </source>
</evidence>
<dbReference type="InterPro" id="IPR003594">
    <property type="entry name" value="HATPase_dom"/>
</dbReference>
<gene>
    <name evidence="10" type="ORF">C4F49_03055</name>
</gene>
<dbReference type="InterPro" id="IPR036890">
    <property type="entry name" value="HATPase_C_sf"/>
</dbReference>
<evidence type="ECO:0000313" key="11">
    <source>
        <dbReference type="Proteomes" id="UP000616201"/>
    </source>
</evidence>
<dbReference type="GO" id="GO:0000155">
    <property type="term" value="F:phosphorelay sensor kinase activity"/>
    <property type="evidence" value="ECO:0007669"/>
    <property type="project" value="InterPro"/>
</dbReference>
<dbReference type="Gene3D" id="1.25.40.10">
    <property type="entry name" value="Tetratricopeptide repeat domain"/>
    <property type="match status" value="2"/>
</dbReference>
<keyword evidence="11" id="KW-1185">Reference proteome</keyword>
<dbReference type="SUPFAM" id="SSF55874">
    <property type="entry name" value="ATPase domain of HSP90 chaperone/DNA topoisomerase II/histidine kinase"/>
    <property type="match status" value="1"/>
</dbReference>
<protein>
    <recommendedName>
        <fullName evidence="2">histidine kinase</fullName>
        <ecNumber evidence="2">2.7.13.3</ecNumber>
    </recommendedName>
</protein>